<evidence type="ECO:0000313" key="2">
    <source>
        <dbReference type="Proteomes" id="UP000215633"/>
    </source>
</evidence>
<accession>A0A261W0N2</accession>
<dbReference type="Pfam" id="PF21822">
    <property type="entry name" value="Phage_TAC_15"/>
    <property type="match status" value="1"/>
</dbReference>
<gene>
    <name evidence="1" type="ORF">CAL24_08370</name>
</gene>
<dbReference type="RefSeq" id="WP_094806371.1">
    <property type="nucleotide sequence ID" value="NZ_NEVT01000003.1"/>
</dbReference>
<dbReference type="EMBL" id="NEVT01000003">
    <property type="protein sequence ID" value="OZI79914.1"/>
    <property type="molecule type" value="Genomic_DNA"/>
</dbReference>
<comment type="caution">
    <text evidence="1">The sequence shown here is derived from an EMBL/GenBank/DDBJ whole genome shotgun (WGS) entry which is preliminary data.</text>
</comment>
<keyword evidence="2" id="KW-1185">Reference proteome</keyword>
<evidence type="ECO:0000313" key="1">
    <source>
        <dbReference type="EMBL" id="OZI79914.1"/>
    </source>
</evidence>
<protein>
    <submittedName>
        <fullName evidence="1">Uncharacterized protein</fullName>
    </submittedName>
</protein>
<reference evidence="2" key="1">
    <citation type="submission" date="2017-05" db="EMBL/GenBank/DDBJ databases">
        <title>Complete and WGS of Bordetella genogroups.</title>
        <authorList>
            <person name="Spilker T."/>
            <person name="Lipuma J."/>
        </authorList>
    </citation>
    <scope>NUCLEOTIDE SEQUENCE [LARGE SCALE GENOMIC DNA]</scope>
    <source>
        <strain evidence="2">AU8256</strain>
    </source>
</reference>
<dbReference type="AlphaFoldDB" id="A0A261W0N2"/>
<sequence length="159" mass="17757">MSKPYEVTIGRTTFYIRRFDAFSALELFGDLQRDILPAAGGALAAVFGPEDSAKDEQSMLQAFRELSTTLDGKTLKAWADRLIDPDLVAYERDGAEPAKLDKRGREAAFEDFTEILELMFHIIKWNCEGPLARWLDRFGEVRAKMESLSASLGKTSSAS</sequence>
<name>A0A261W0N2_9BORD</name>
<proteinExistence type="predicted"/>
<dbReference type="Proteomes" id="UP000215633">
    <property type="component" value="Unassembled WGS sequence"/>
</dbReference>
<organism evidence="1 2">
    <name type="scientific">Bordetella genomosp. 2</name>
    <dbReference type="NCBI Taxonomy" id="1983456"/>
    <lineage>
        <taxon>Bacteria</taxon>
        <taxon>Pseudomonadati</taxon>
        <taxon>Pseudomonadota</taxon>
        <taxon>Betaproteobacteria</taxon>
        <taxon>Burkholderiales</taxon>
        <taxon>Alcaligenaceae</taxon>
        <taxon>Bordetella</taxon>
    </lineage>
</organism>
<dbReference type="InterPro" id="IPR049156">
    <property type="entry name" value="Phage_chap_TAC_15-like"/>
</dbReference>